<dbReference type="GO" id="GO:0016787">
    <property type="term" value="F:hydrolase activity"/>
    <property type="evidence" value="ECO:0007669"/>
    <property type="project" value="UniProtKB-KW"/>
</dbReference>
<dbReference type="InterPro" id="IPR013519">
    <property type="entry name" value="Int_alpha_beta-p"/>
</dbReference>
<dbReference type="SMART" id="SM00112">
    <property type="entry name" value="CA"/>
    <property type="match status" value="1"/>
</dbReference>
<accession>A0A4D7CC34</accession>
<keyword evidence="3" id="KW-0378">Hydrolase</keyword>
<feature type="domain" description="Cadherin" evidence="5">
    <location>
        <begin position="114"/>
        <end position="215"/>
    </location>
</feature>
<dbReference type="SMART" id="SM00191">
    <property type="entry name" value="Int_alpha"/>
    <property type="match status" value="7"/>
</dbReference>
<dbReference type="SUPFAM" id="SSF69318">
    <property type="entry name" value="Integrin alpha N-terminal domain"/>
    <property type="match status" value="2"/>
</dbReference>
<dbReference type="PROSITE" id="PS51470">
    <property type="entry name" value="FG_GAP"/>
    <property type="match status" value="6"/>
</dbReference>
<dbReference type="Pfam" id="PF00028">
    <property type="entry name" value="Cadherin"/>
    <property type="match status" value="1"/>
</dbReference>
<dbReference type="KEGG" id="hgn:E6W36_08955"/>
<dbReference type="GO" id="GO:0008305">
    <property type="term" value="C:integrin complex"/>
    <property type="evidence" value="ECO:0007669"/>
    <property type="project" value="InterPro"/>
</dbReference>
<protein>
    <recommendedName>
        <fullName evidence="5">Cadherin domain-containing protein</fullName>
    </recommendedName>
</protein>
<dbReference type="Gene3D" id="2.130.10.130">
    <property type="entry name" value="Integrin alpha, N-terminal"/>
    <property type="match status" value="4"/>
</dbReference>
<gene>
    <name evidence="6" type="ORF">E6W36_08955</name>
</gene>
<dbReference type="Proteomes" id="UP000298714">
    <property type="component" value="Chromosome"/>
</dbReference>
<evidence type="ECO:0000313" key="6">
    <source>
        <dbReference type="EMBL" id="QCI79622.1"/>
    </source>
</evidence>
<dbReference type="AlphaFoldDB" id="A0A4D7CC34"/>
<evidence type="ECO:0000313" key="7">
    <source>
        <dbReference type="Proteomes" id="UP000298714"/>
    </source>
</evidence>
<dbReference type="Pfam" id="PF01839">
    <property type="entry name" value="FG-GAP"/>
    <property type="match status" value="6"/>
</dbReference>
<dbReference type="EMBL" id="CP039704">
    <property type="protein sequence ID" value="QCI79622.1"/>
    <property type="molecule type" value="Genomic_DNA"/>
</dbReference>
<keyword evidence="4" id="KW-0325">Glycoprotein</keyword>
<dbReference type="GO" id="GO:0007156">
    <property type="term" value="P:homophilic cell adhesion via plasma membrane adhesion molecules"/>
    <property type="evidence" value="ECO:0007669"/>
    <property type="project" value="InterPro"/>
</dbReference>
<dbReference type="CDD" id="cd11304">
    <property type="entry name" value="Cadherin_repeat"/>
    <property type="match status" value="1"/>
</dbReference>
<proteinExistence type="predicted"/>
<dbReference type="PANTHER" id="PTHR23221:SF7">
    <property type="entry name" value="PHOSPHATIDYLINOSITOL-GLYCAN-SPECIFIC PHOSPHOLIPASE D"/>
    <property type="match status" value="1"/>
</dbReference>
<reference evidence="7" key="1">
    <citation type="submission" date="2019-04" db="EMBL/GenBank/DDBJ databases">
        <title>Complete genome sequence of Sphingomonas sp. W1-2-3.</title>
        <authorList>
            <person name="Im W.T."/>
        </authorList>
    </citation>
    <scope>NUCLEOTIDE SEQUENCE [LARGE SCALE GENOMIC DNA]</scope>
    <source>
        <strain evidence="7">W1-2-3</strain>
    </source>
</reference>
<organism evidence="6 7">
    <name type="scientific">Hankyongella ginsenosidimutans</name>
    <dbReference type="NCBI Taxonomy" id="1763828"/>
    <lineage>
        <taxon>Bacteria</taxon>
        <taxon>Pseudomonadati</taxon>
        <taxon>Pseudomonadota</taxon>
        <taxon>Alphaproteobacteria</taxon>
        <taxon>Sphingomonadales</taxon>
        <taxon>Sphingomonadaceae</taxon>
        <taxon>Hankyongella</taxon>
    </lineage>
</organism>
<evidence type="ECO:0000256" key="4">
    <source>
        <dbReference type="ARBA" id="ARBA00023180"/>
    </source>
</evidence>
<evidence type="ECO:0000259" key="5">
    <source>
        <dbReference type="PROSITE" id="PS50268"/>
    </source>
</evidence>
<dbReference type="PROSITE" id="PS50268">
    <property type="entry name" value="CADHERIN_2"/>
    <property type="match status" value="1"/>
</dbReference>
<name>A0A4D7CC34_9SPHN</name>
<evidence type="ECO:0000256" key="3">
    <source>
        <dbReference type="ARBA" id="ARBA00022801"/>
    </source>
</evidence>
<dbReference type="PRINTS" id="PR01185">
    <property type="entry name" value="INTEGRINA"/>
</dbReference>
<keyword evidence="2" id="KW-0677">Repeat</keyword>
<dbReference type="InterPro" id="IPR002126">
    <property type="entry name" value="Cadherin-like_dom"/>
</dbReference>
<dbReference type="PANTHER" id="PTHR23221">
    <property type="entry name" value="GLYCOSYLPHOSPHATIDYLINOSITOL PHOSPHOLIPASE D"/>
    <property type="match status" value="1"/>
</dbReference>
<dbReference type="GO" id="GO:0005509">
    <property type="term" value="F:calcium ion binding"/>
    <property type="evidence" value="ECO:0007669"/>
    <property type="project" value="InterPro"/>
</dbReference>
<evidence type="ECO:0000256" key="1">
    <source>
        <dbReference type="ARBA" id="ARBA00022729"/>
    </source>
</evidence>
<dbReference type="InterPro" id="IPR028994">
    <property type="entry name" value="Integrin_alpha_N"/>
</dbReference>
<keyword evidence="7" id="KW-1185">Reference proteome</keyword>
<dbReference type="InterPro" id="IPR013517">
    <property type="entry name" value="FG-GAP"/>
</dbReference>
<sequence>MGARDNDVGGGNAGAAYVVYGRNGGRSDLDLTNLTAADGFRIIGDLAGDRAGVSVSNAGDVNGDGIADLIVGATGNDAGGTDAGAAYVVYGERSALVGAPPVITSNGGGDAASISVVENTFAVTTVTATDADAGTVLTYSIAGGADAARFTINATTGALAFAQAPDFETPGDLDDNNIYEVIVRASDGSLFDDQALNVTVLDRLGNEDSDIDLTFLDATQGFRILGGEAGPSVSNAGDVNGDGIDDLIVGAPSNDAGGTSAGAAYVVYGRSGGLNDINLNALTAADGFRILGDAAFDYAGSSVSNAGDVNGDGLDDLIVGAFFKDTGDTDSGAAYVVYGRSGGLSNLDLTTLTAADGYRIIGVERSDYAGKSVSGAGDVNGDGIDDLIIGAPKEFYLGGNRGSAYVIYGRSGGRSTLDLGNLSTTDGFRFTDSYAYDPLGNSVSSAGDVNGDGIDDLIVGAPSNDAGGINAGAAYVIYGRSGGLSDLDLTALTAADGFRIIGDAAGNRAGYSVSNAGDVNADGIDDLIVGAFGNTSAGAAYVIFGRSGGRSNIDLSNLSSADGFRIIGRAGISVSNAGDVNDDGLADLIVGSSSRGLCDLRDQYCAGHHLERRWRERRDQRRRECDRCHHGGDQ</sequence>
<dbReference type="InterPro" id="IPR000413">
    <property type="entry name" value="Integrin_alpha"/>
</dbReference>
<evidence type="ECO:0000256" key="2">
    <source>
        <dbReference type="ARBA" id="ARBA00022737"/>
    </source>
</evidence>
<keyword evidence="1" id="KW-0732">Signal</keyword>